<sequence length="132" mass="14556">MCASAPFKHWIQIHGPQGEIVRIYALFDSGAMVCVMDEKVFEGLRNRLGRTSPPTKQLRLANGLIMPSKAHWEGEIEVEGVKVRGSFEVFDSGGSWEFLLSKPMQAALGVVHDMRRDVVTLEAGGRSATITN</sequence>
<accession>A0AAD7MN45</accession>
<evidence type="ECO:0000313" key="1">
    <source>
        <dbReference type="EMBL" id="KAJ7725038.1"/>
    </source>
</evidence>
<protein>
    <submittedName>
        <fullName evidence="1">Uncharacterized protein</fullName>
    </submittedName>
</protein>
<name>A0AAD7MN45_9AGAR</name>
<keyword evidence="2" id="KW-1185">Reference proteome</keyword>
<reference evidence="1" key="1">
    <citation type="submission" date="2023-03" db="EMBL/GenBank/DDBJ databases">
        <title>Massive genome expansion in bonnet fungi (Mycena s.s.) driven by repeated elements and novel gene families across ecological guilds.</title>
        <authorList>
            <consortium name="Lawrence Berkeley National Laboratory"/>
            <person name="Harder C.B."/>
            <person name="Miyauchi S."/>
            <person name="Viragh M."/>
            <person name="Kuo A."/>
            <person name="Thoen E."/>
            <person name="Andreopoulos B."/>
            <person name="Lu D."/>
            <person name="Skrede I."/>
            <person name="Drula E."/>
            <person name="Henrissat B."/>
            <person name="Morin E."/>
            <person name="Kohler A."/>
            <person name="Barry K."/>
            <person name="LaButti K."/>
            <person name="Morin E."/>
            <person name="Salamov A."/>
            <person name="Lipzen A."/>
            <person name="Mereny Z."/>
            <person name="Hegedus B."/>
            <person name="Baldrian P."/>
            <person name="Stursova M."/>
            <person name="Weitz H."/>
            <person name="Taylor A."/>
            <person name="Grigoriev I.V."/>
            <person name="Nagy L.G."/>
            <person name="Martin F."/>
            <person name="Kauserud H."/>
        </authorList>
    </citation>
    <scope>NUCLEOTIDE SEQUENCE</scope>
    <source>
        <strain evidence="1">CBHHK182m</strain>
    </source>
</reference>
<evidence type="ECO:0000313" key="2">
    <source>
        <dbReference type="Proteomes" id="UP001215598"/>
    </source>
</evidence>
<gene>
    <name evidence="1" type="ORF">B0H16DRAFT_1333043</name>
</gene>
<dbReference type="InterPro" id="IPR021109">
    <property type="entry name" value="Peptidase_aspartic_dom_sf"/>
</dbReference>
<dbReference type="EMBL" id="JARKIB010000197">
    <property type="protein sequence ID" value="KAJ7725038.1"/>
    <property type="molecule type" value="Genomic_DNA"/>
</dbReference>
<proteinExistence type="predicted"/>
<dbReference type="Gene3D" id="2.40.70.10">
    <property type="entry name" value="Acid Proteases"/>
    <property type="match status" value="1"/>
</dbReference>
<comment type="caution">
    <text evidence="1">The sequence shown here is derived from an EMBL/GenBank/DDBJ whole genome shotgun (WGS) entry which is preliminary data.</text>
</comment>
<dbReference type="AlphaFoldDB" id="A0AAD7MN45"/>
<feature type="non-terminal residue" evidence="1">
    <location>
        <position position="132"/>
    </location>
</feature>
<organism evidence="1 2">
    <name type="scientific">Mycena metata</name>
    <dbReference type="NCBI Taxonomy" id="1033252"/>
    <lineage>
        <taxon>Eukaryota</taxon>
        <taxon>Fungi</taxon>
        <taxon>Dikarya</taxon>
        <taxon>Basidiomycota</taxon>
        <taxon>Agaricomycotina</taxon>
        <taxon>Agaricomycetes</taxon>
        <taxon>Agaricomycetidae</taxon>
        <taxon>Agaricales</taxon>
        <taxon>Marasmiineae</taxon>
        <taxon>Mycenaceae</taxon>
        <taxon>Mycena</taxon>
    </lineage>
</organism>
<dbReference type="Proteomes" id="UP001215598">
    <property type="component" value="Unassembled WGS sequence"/>
</dbReference>